<dbReference type="Proteomes" id="UP000509623">
    <property type="component" value="Chromosome"/>
</dbReference>
<dbReference type="EMBL" id="CP046051">
    <property type="protein sequence ID" value="QKN24807.1"/>
    <property type="molecule type" value="Genomic_DNA"/>
</dbReference>
<evidence type="ECO:0000259" key="1">
    <source>
        <dbReference type="PROSITE" id="PS50880"/>
    </source>
</evidence>
<accession>A0A859DRM8</accession>
<dbReference type="Gene3D" id="3.40.1360.10">
    <property type="match status" value="1"/>
</dbReference>
<dbReference type="AlphaFoldDB" id="A0A859DRM8"/>
<dbReference type="GO" id="GO:0043822">
    <property type="term" value="F:ribonuclease M5 activity"/>
    <property type="evidence" value="ECO:0007669"/>
    <property type="project" value="TreeGrafter"/>
</dbReference>
<dbReference type="PANTHER" id="PTHR39156:SF2">
    <property type="entry name" value="DNA PRIMASE (BACTERIAL TYPE) AND SMALL PRIMASE-LIKE PROTEINS"/>
    <property type="match status" value="1"/>
</dbReference>
<dbReference type="SMART" id="SM00493">
    <property type="entry name" value="TOPRIM"/>
    <property type="match status" value="1"/>
</dbReference>
<proteinExistence type="predicted"/>
<dbReference type="KEGG" id="clf:GJQ69_07520"/>
<dbReference type="InterPro" id="IPR006171">
    <property type="entry name" value="TOPRIM_dom"/>
</dbReference>
<gene>
    <name evidence="2" type="ORF">GJQ69_07520</name>
    <name evidence="3" type="ORF">GKP14_06285</name>
</gene>
<dbReference type="Proteomes" id="UP000501316">
    <property type="component" value="Chromosome"/>
</dbReference>
<reference evidence="3" key="3">
    <citation type="journal article" date="2022" name="Int. J. Syst. Evol. Microbiol.">
        <title>Caproicibacterium lactatifermentans sp. nov., isolated from pit clay used for the production of Chinese strong aroma-type liquor.</title>
        <authorList>
            <person name="Wang H."/>
            <person name="Gu Y."/>
            <person name="Zhao D."/>
            <person name="Qiao Z."/>
            <person name="Zheng J."/>
            <person name="Gao J."/>
            <person name="Ren C."/>
            <person name="Xu Y."/>
        </authorList>
    </citation>
    <scope>NUCLEOTIDE SEQUENCE</scope>
    <source>
        <strain evidence="3">JNU-WLY1368</strain>
    </source>
</reference>
<dbReference type="EMBL" id="CP046161">
    <property type="protein sequence ID" value="QKO31209.1"/>
    <property type="molecule type" value="Genomic_DNA"/>
</dbReference>
<dbReference type="Pfam" id="PF13331">
    <property type="entry name" value="DUF4093"/>
    <property type="match status" value="1"/>
</dbReference>
<dbReference type="PROSITE" id="PS50880">
    <property type="entry name" value="TOPRIM"/>
    <property type="match status" value="1"/>
</dbReference>
<dbReference type="InterPro" id="IPR025156">
    <property type="entry name" value="RNase_M5_C"/>
</dbReference>
<evidence type="ECO:0000313" key="2">
    <source>
        <dbReference type="EMBL" id="QKN24807.1"/>
    </source>
</evidence>
<dbReference type="PANTHER" id="PTHR39156">
    <property type="entry name" value="RIBONUCLEASE M5"/>
    <property type="match status" value="1"/>
</dbReference>
<protein>
    <submittedName>
        <fullName evidence="2">DUF4093 domain-containing protein</fullName>
    </submittedName>
</protein>
<sequence length="198" mass="22138">MKIREAVVVEGKYDKIKLSALIDAPILVTNGFGIFRDQQQLELLRQMADRRGLLILTDSDSAGFLIRNYLKGAIDPKKMKQAYIPDIYGKEKRKSAPGKEGKLGVEGIPMPILRQCLLQAGVKVQDAPLPERPITKTDFYELGLSGGTKSAEKRRAVQRALRLPERLSANALLEVLNTLTTYADLCQLCHRFFPDKQA</sequence>
<dbReference type="SUPFAM" id="SSF110455">
    <property type="entry name" value="Toprim domain"/>
    <property type="match status" value="1"/>
</dbReference>
<reference evidence="4 5" key="1">
    <citation type="submission" date="2019-11" db="EMBL/GenBank/DDBJ databases">
        <authorList>
            <person name="Ren C."/>
            <person name="Wang H."/>
            <person name="Xu Y."/>
        </authorList>
    </citation>
    <scope>NUCLEOTIDE SEQUENCE [LARGE SCALE GENOMIC DNA]</scope>
    <source>
        <strain evidence="5">JNU-WLY1368</strain>
        <strain evidence="2 4">LBM 19010</strain>
    </source>
</reference>
<feature type="domain" description="Toprim" evidence="1">
    <location>
        <begin position="4"/>
        <end position="86"/>
    </location>
</feature>
<evidence type="ECO:0000313" key="5">
    <source>
        <dbReference type="Proteomes" id="UP000509623"/>
    </source>
</evidence>
<evidence type="ECO:0000313" key="3">
    <source>
        <dbReference type="EMBL" id="QKO31209.1"/>
    </source>
</evidence>
<dbReference type="GO" id="GO:0006364">
    <property type="term" value="P:rRNA processing"/>
    <property type="evidence" value="ECO:0007669"/>
    <property type="project" value="TreeGrafter"/>
</dbReference>
<evidence type="ECO:0000313" key="4">
    <source>
        <dbReference type="Proteomes" id="UP000501316"/>
    </source>
</evidence>
<reference evidence="3" key="2">
    <citation type="journal article" date="2021" name="Appl. Environ. Microbiol.">
        <title>Adaptability of a Caproate-Producing Bacterium Contributes to Its Dominance in an Anaerobic Fermentation System.</title>
        <authorList>
            <person name="Wang H."/>
            <person name="Gu Y."/>
            <person name="Zhou W."/>
            <person name="Zhao D."/>
            <person name="Qiao Z."/>
            <person name="Zheng J."/>
            <person name="Gao J."/>
            <person name="Chen X."/>
            <person name="Ren C."/>
            <person name="Xu Y."/>
        </authorList>
    </citation>
    <scope>NUCLEOTIDE SEQUENCE</scope>
    <source>
        <strain evidence="3">JNU-WLY1368</strain>
    </source>
</reference>
<organism evidence="2 4">
    <name type="scientific">Caproicibacterium lactatifermentans</name>
    <dbReference type="NCBI Taxonomy" id="2666138"/>
    <lineage>
        <taxon>Bacteria</taxon>
        <taxon>Bacillati</taxon>
        <taxon>Bacillota</taxon>
        <taxon>Clostridia</taxon>
        <taxon>Eubacteriales</taxon>
        <taxon>Oscillospiraceae</taxon>
        <taxon>Caproicibacterium</taxon>
    </lineage>
</organism>
<keyword evidence="5" id="KW-1185">Reference proteome</keyword>
<name>A0A859DRM8_9FIRM</name>